<dbReference type="AlphaFoldDB" id="A0A6N7QCA3"/>
<comment type="caution">
    <text evidence="2">The sequence shown here is derived from an EMBL/GenBank/DDBJ whole genome shotgun (WGS) entry which is preliminary data.</text>
</comment>
<dbReference type="RefSeq" id="WP_153825280.1">
    <property type="nucleotide sequence ID" value="NZ_WJIE01000035.1"/>
</dbReference>
<keyword evidence="3" id="KW-1185">Reference proteome</keyword>
<name>A0A6N7QCA3_9BACT</name>
<dbReference type="EMBL" id="WJIE01000035">
    <property type="protein sequence ID" value="MRG98511.1"/>
    <property type="molecule type" value="Genomic_DNA"/>
</dbReference>
<sequence>MMTCAEKAALVALLRRIAAAMRGMAEDFDAIASLLAGEASPPARVTPRRAKPQARYVDAPDLTDDDHRRASESLRRIGMHPRDDGKRKR</sequence>
<feature type="compositionally biased region" description="Basic and acidic residues" evidence="1">
    <location>
        <begin position="65"/>
        <end position="89"/>
    </location>
</feature>
<accession>A0A6N7QCA3</accession>
<reference evidence="2 3" key="1">
    <citation type="submission" date="2019-10" db="EMBL/GenBank/DDBJ databases">
        <title>A soil myxobacterium in the family Polyangiaceae.</title>
        <authorList>
            <person name="Li Y."/>
            <person name="Wang J."/>
        </authorList>
    </citation>
    <scope>NUCLEOTIDE SEQUENCE [LARGE SCALE GENOMIC DNA]</scope>
    <source>
        <strain evidence="2 3">DSM 14734</strain>
    </source>
</reference>
<evidence type="ECO:0000313" key="3">
    <source>
        <dbReference type="Proteomes" id="UP000440224"/>
    </source>
</evidence>
<dbReference type="Proteomes" id="UP000440224">
    <property type="component" value="Unassembled WGS sequence"/>
</dbReference>
<proteinExistence type="predicted"/>
<evidence type="ECO:0000256" key="1">
    <source>
        <dbReference type="SAM" id="MobiDB-lite"/>
    </source>
</evidence>
<organism evidence="2 3">
    <name type="scientific">Polyangium spumosum</name>
    <dbReference type="NCBI Taxonomy" id="889282"/>
    <lineage>
        <taxon>Bacteria</taxon>
        <taxon>Pseudomonadati</taxon>
        <taxon>Myxococcota</taxon>
        <taxon>Polyangia</taxon>
        <taxon>Polyangiales</taxon>
        <taxon>Polyangiaceae</taxon>
        <taxon>Polyangium</taxon>
    </lineage>
</organism>
<feature type="region of interest" description="Disordered" evidence="1">
    <location>
        <begin position="39"/>
        <end position="89"/>
    </location>
</feature>
<gene>
    <name evidence="2" type="ORF">GF068_42350</name>
</gene>
<protein>
    <submittedName>
        <fullName evidence="2">Uncharacterized protein</fullName>
    </submittedName>
</protein>
<evidence type="ECO:0000313" key="2">
    <source>
        <dbReference type="EMBL" id="MRG98511.1"/>
    </source>
</evidence>